<dbReference type="InterPro" id="IPR014284">
    <property type="entry name" value="RNA_pol_sigma-70_dom"/>
</dbReference>
<dbReference type="InterPro" id="IPR007627">
    <property type="entry name" value="RNA_pol_sigma70_r2"/>
</dbReference>
<dbReference type="Pfam" id="PF08281">
    <property type="entry name" value="Sigma70_r4_2"/>
    <property type="match status" value="1"/>
</dbReference>
<dbReference type="InterPro" id="IPR013325">
    <property type="entry name" value="RNA_pol_sigma_r2"/>
</dbReference>
<gene>
    <name evidence="7" type="ORF">DGQ38_15640</name>
</gene>
<dbReference type="EMBL" id="DPMF01000359">
    <property type="protein sequence ID" value="HCV82472.1"/>
    <property type="molecule type" value="Genomic_DNA"/>
</dbReference>
<evidence type="ECO:0000313" key="8">
    <source>
        <dbReference type="Proteomes" id="UP000264330"/>
    </source>
</evidence>
<dbReference type="PANTHER" id="PTHR43133">
    <property type="entry name" value="RNA POLYMERASE ECF-TYPE SIGMA FACTO"/>
    <property type="match status" value="1"/>
</dbReference>
<dbReference type="Pfam" id="PF04542">
    <property type="entry name" value="Sigma70_r2"/>
    <property type="match status" value="1"/>
</dbReference>
<keyword evidence="3" id="KW-0731">Sigma factor</keyword>
<evidence type="ECO:0000259" key="6">
    <source>
        <dbReference type="Pfam" id="PF08281"/>
    </source>
</evidence>
<sequence>MKNNQKIILDLKKGKTTSFKEIYFLYYDKLFHICKKFNFKVFTPQDFIQETFLKIYKNRHQLKEDVPLEAQIIVICKNIIFNHLNREKKIIPLQPDFLNSKIENDEPENETNFKKEKLHKLIEELPVQQKKIFKLHKIDNYSYQEIASLTQLSQKTIANHIYLANNFIRKNIKKA</sequence>
<proteinExistence type="inferred from homology"/>
<dbReference type="GO" id="GO:0003677">
    <property type="term" value="F:DNA binding"/>
    <property type="evidence" value="ECO:0007669"/>
    <property type="project" value="InterPro"/>
</dbReference>
<evidence type="ECO:0000256" key="1">
    <source>
        <dbReference type="ARBA" id="ARBA00010641"/>
    </source>
</evidence>
<dbReference type="Gene3D" id="1.10.1740.10">
    <property type="match status" value="1"/>
</dbReference>
<dbReference type="GO" id="GO:0006352">
    <property type="term" value="P:DNA-templated transcription initiation"/>
    <property type="evidence" value="ECO:0007669"/>
    <property type="project" value="InterPro"/>
</dbReference>
<comment type="caution">
    <text evidence="7">The sequence shown here is derived from an EMBL/GenBank/DDBJ whole genome shotgun (WGS) entry which is preliminary data.</text>
</comment>
<evidence type="ECO:0000256" key="3">
    <source>
        <dbReference type="ARBA" id="ARBA00023082"/>
    </source>
</evidence>
<feature type="domain" description="RNA polymerase sigma-70 region 2" evidence="5">
    <location>
        <begin position="26"/>
        <end position="89"/>
    </location>
</feature>
<dbReference type="GO" id="GO:0016987">
    <property type="term" value="F:sigma factor activity"/>
    <property type="evidence" value="ECO:0007669"/>
    <property type="project" value="UniProtKB-KW"/>
</dbReference>
<evidence type="ECO:0000256" key="4">
    <source>
        <dbReference type="ARBA" id="ARBA00023163"/>
    </source>
</evidence>
<evidence type="ECO:0000313" key="7">
    <source>
        <dbReference type="EMBL" id="HCV82472.1"/>
    </source>
</evidence>
<dbReference type="InterPro" id="IPR013249">
    <property type="entry name" value="RNA_pol_sigma70_r4_t2"/>
</dbReference>
<dbReference type="InterPro" id="IPR013324">
    <property type="entry name" value="RNA_pol_sigma_r3/r4-like"/>
</dbReference>
<dbReference type="Proteomes" id="UP000264330">
    <property type="component" value="Unassembled WGS sequence"/>
</dbReference>
<dbReference type="SUPFAM" id="SSF88659">
    <property type="entry name" value="Sigma3 and sigma4 domains of RNA polymerase sigma factors"/>
    <property type="match status" value="1"/>
</dbReference>
<name>A0A3D5J4V8_9FLAO</name>
<accession>A0A3D5J4V8</accession>
<dbReference type="OMA" id="IANHIYL"/>
<dbReference type="PANTHER" id="PTHR43133:SF46">
    <property type="entry name" value="RNA POLYMERASE SIGMA-70 FACTOR ECF SUBFAMILY"/>
    <property type="match status" value="1"/>
</dbReference>
<dbReference type="NCBIfam" id="TIGR02937">
    <property type="entry name" value="sigma70-ECF"/>
    <property type="match status" value="1"/>
</dbReference>
<dbReference type="AlphaFoldDB" id="A0A3D5J4V8"/>
<comment type="similarity">
    <text evidence="1">Belongs to the sigma-70 factor family. ECF subfamily.</text>
</comment>
<dbReference type="RefSeq" id="WP_013073709.1">
    <property type="nucleotide sequence ID" value="NZ_CAJXAW010000035.1"/>
</dbReference>
<evidence type="ECO:0000259" key="5">
    <source>
        <dbReference type="Pfam" id="PF04542"/>
    </source>
</evidence>
<feature type="domain" description="RNA polymerase sigma factor 70 region 4 type 2" evidence="6">
    <location>
        <begin position="116"/>
        <end position="164"/>
    </location>
</feature>
<dbReference type="Gene3D" id="1.10.10.10">
    <property type="entry name" value="Winged helix-like DNA-binding domain superfamily/Winged helix DNA-binding domain"/>
    <property type="match status" value="1"/>
</dbReference>
<organism evidence="7 8">
    <name type="scientific">Zunongwangia profunda</name>
    <dbReference type="NCBI Taxonomy" id="398743"/>
    <lineage>
        <taxon>Bacteria</taxon>
        <taxon>Pseudomonadati</taxon>
        <taxon>Bacteroidota</taxon>
        <taxon>Flavobacteriia</taxon>
        <taxon>Flavobacteriales</taxon>
        <taxon>Flavobacteriaceae</taxon>
        <taxon>Zunongwangia</taxon>
    </lineage>
</organism>
<dbReference type="InterPro" id="IPR039425">
    <property type="entry name" value="RNA_pol_sigma-70-like"/>
</dbReference>
<dbReference type="SUPFAM" id="SSF88946">
    <property type="entry name" value="Sigma2 domain of RNA polymerase sigma factors"/>
    <property type="match status" value="1"/>
</dbReference>
<keyword evidence="4" id="KW-0804">Transcription</keyword>
<reference evidence="7 8" key="1">
    <citation type="journal article" date="2018" name="Nat. Biotechnol.">
        <title>A standardized bacterial taxonomy based on genome phylogeny substantially revises the tree of life.</title>
        <authorList>
            <person name="Parks D.H."/>
            <person name="Chuvochina M."/>
            <person name="Waite D.W."/>
            <person name="Rinke C."/>
            <person name="Skarshewski A."/>
            <person name="Chaumeil P.A."/>
            <person name="Hugenholtz P."/>
        </authorList>
    </citation>
    <scope>NUCLEOTIDE SEQUENCE [LARGE SCALE GENOMIC DNA]</scope>
    <source>
        <strain evidence="7">UBA9359</strain>
    </source>
</reference>
<protein>
    <submittedName>
        <fullName evidence="7">RNA polymerase subunit sigma-24</fullName>
    </submittedName>
</protein>
<evidence type="ECO:0000256" key="2">
    <source>
        <dbReference type="ARBA" id="ARBA00023015"/>
    </source>
</evidence>
<dbReference type="InterPro" id="IPR036388">
    <property type="entry name" value="WH-like_DNA-bd_sf"/>
</dbReference>
<keyword evidence="2" id="KW-0805">Transcription regulation</keyword>